<dbReference type="PANTHER" id="PTHR32552:SF68">
    <property type="entry name" value="FERRICHROME OUTER MEMBRANE TRANSPORTER_PHAGE RECEPTOR"/>
    <property type="match status" value="1"/>
</dbReference>
<evidence type="ECO:0000256" key="1">
    <source>
        <dbReference type="ARBA" id="ARBA00004571"/>
    </source>
</evidence>
<evidence type="ECO:0000256" key="15">
    <source>
        <dbReference type="RuleBase" id="RU003357"/>
    </source>
</evidence>
<keyword evidence="18" id="KW-1185">Reference proteome</keyword>
<accession>A0ABW9AEG0</accession>
<keyword evidence="11 14" id="KW-0472">Membrane</keyword>
<evidence type="ECO:0000256" key="2">
    <source>
        <dbReference type="ARBA" id="ARBA00009810"/>
    </source>
</evidence>
<comment type="caution">
    <text evidence="17">The sequence shown here is derived from an EMBL/GenBank/DDBJ whole genome shotgun (WGS) entry which is preliminary data.</text>
</comment>
<keyword evidence="4 14" id="KW-1134">Transmembrane beta strand</keyword>
<comment type="similarity">
    <text evidence="2 14 15">Belongs to the TonB-dependent receptor family.</text>
</comment>
<evidence type="ECO:0000256" key="9">
    <source>
        <dbReference type="ARBA" id="ARBA00023065"/>
    </source>
</evidence>
<evidence type="ECO:0000256" key="12">
    <source>
        <dbReference type="ARBA" id="ARBA00023170"/>
    </source>
</evidence>
<keyword evidence="7" id="KW-0732">Signal</keyword>
<dbReference type="InterPro" id="IPR039426">
    <property type="entry name" value="TonB-dep_rcpt-like"/>
</dbReference>
<keyword evidence="13 14" id="KW-0998">Cell outer membrane</keyword>
<dbReference type="Gene3D" id="3.55.50.30">
    <property type="match status" value="1"/>
</dbReference>
<evidence type="ECO:0000256" key="8">
    <source>
        <dbReference type="ARBA" id="ARBA00023004"/>
    </source>
</evidence>
<dbReference type="EMBL" id="JAQQFM010000008">
    <property type="protein sequence ID" value="MFL9926415.1"/>
    <property type="molecule type" value="Genomic_DNA"/>
</dbReference>
<keyword evidence="10 15" id="KW-0798">TonB box</keyword>
<dbReference type="PROSITE" id="PS52016">
    <property type="entry name" value="TONB_DEPENDENT_REC_3"/>
    <property type="match status" value="1"/>
</dbReference>
<dbReference type="RefSeq" id="WP_408159618.1">
    <property type="nucleotide sequence ID" value="NZ_JAQQFM010000008.1"/>
</dbReference>
<dbReference type="Gene3D" id="2.40.170.20">
    <property type="entry name" value="TonB-dependent receptor, beta-barrel domain"/>
    <property type="match status" value="1"/>
</dbReference>
<proteinExistence type="inferred from homology"/>
<evidence type="ECO:0000256" key="11">
    <source>
        <dbReference type="ARBA" id="ARBA00023136"/>
    </source>
</evidence>
<gene>
    <name evidence="17" type="ORF">PQR62_19215</name>
</gene>
<dbReference type="Gene3D" id="2.170.130.10">
    <property type="entry name" value="TonB-dependent receptor, plug domain"/>
    <property type="match status" value="1"/>
</dbReference>
<dbReference type="InterPro" id="IPR036942">
    <property type="entry name" value="Beta-barrel_TonB_sf"/>
</dbReference>
<dbReference type="InterPro" id="IPR037066">
    <property type="entry name" value="Plug_dom_sf"/>
</dbReference>
<evidence type="ECO:0000256" key="6">
    <source>
        <dbReference type="ARBA" id="ARBA00022692"/>
    </source>
</evidence>
<dbReference type="InterPro" id="IPR012910">
    <property type="entry name" value="Plug_dom"/>
</dbReference>
<keyword evidence="5" id="KW-0410">Iron transport</keyword>
<evidence type="ECO:0000256" key="4">
    <source>
        <dbReference type="ARBA" id="ARBA00022452"/>
    </source>
</evidence>
<evidence type="ECO:0000256" key="5">
    <source>
        <dbReference type="ARBA" id="ARBA00022496"/>
    </source>
</evidence>
<feature type="domain" description="Secretin/TonB short N-terminal" evidence="16">
    <location>
        <begin position="40"/>
        <end position="93"/>
    </location>
</feature>
<evidence type="ECO:0000256" key="13">
    <source>
        <dbReference type="ARBA" id="ARBA00023237"/>
    </source>
</evidence>
<evidence type="ECO:0000313" key="18">
    <source>
        <dbReference type="Proteomes" id="UP001629246"/>
    </source>
</evidence>
<evidence type="ECO:0000259" key="16">
    <source>
        <dbReference type="SMART" id="SM00965"/>
    </source>
</evidence>
<keyword evidence="12 17" id="KW-0675">Receptor</keyword>
<dbReference type="SUPFAM" id="SSF56935">
    <property type="entry name" value="Porins"/>
    <property type="match status" value="1"/>
</dbReference>
<dbReference type="InterPro" id="IPR000531">
    <property type="entry name" value="Beta-barrel_TonB"/>
</dbReference>
<name>A0ABW9AEG0_9BURK</name>
<dbReference type="InterPro" id="IPR011662">
    <property type="entry name" value="Secretin/TonB_short_N"/>
</dbReference>
<dbReference type="SMART" id="SM00965">
    <property type="entry name" value="STN"/>
    <property type="match status" value="1"/>
</dbReference>
<dbReference type="PANTHER" id="PTHR32552">
    <property type="entry name" value="FERRICHROME IRON RECEPTOR-RELATED"/>
    <property type="match status" value="1"/>
</dbReference>
<keyword evidence="3 14" id="KW-0813">Transport</keyword>
<evidence type="ECO:0000256" key="10">
    <source>
        <dbReference type="ARBA" id="ARBA00023077"/>
    </source>
</evidence>
<dbReference type="Proteomes" id="UP001629246">
    <property type="component" value="Unassembled WGS sequence"/>
</dbReference>
<organism evidence="17 18">
    <name type="scientific">Herbaspirillum lusitanum</name>
    <dbReference type="NCBI Taxonomy" id="213312"/>
    <lineage>
        <taxon>Bacteria</taxon>
        <taxon>Pseudomonadati</taxon>
        <taxon>Pseudomonadota</taxon>
        <taxon>Betaproteobacteria</taxon>
        <taxon>Burkholderiales</taxon>
        <taxon>Oxalobacteraceae</taxon>
        <taxon>Herbaspirillum</taxon>
    </lineage>
</organism>
<dbReference type="Pfam" id="PF07715">
    <property type="entry name" value="Plug"/>
    <property type="match status" value="1"/>
</dbReference>
<evidence type="ECO:0000256" key="14">
    <source>
        <dbReference type="PROSITE-ProRule" id="PRU01360"/>
    </source>
</evidence>
<sequence length="787" mass="84764">MAQTAPAAAANAAASATRQYQIASGPLGLTLTQIAQQSGQAIAVDPELVRGRQAPAISGNLTAAEAMRQALGDGNGDLQLQQTGNGTLTLRRNEAATGSAAAGSLPAISVSSARENEKANGPVGGYVARRSASSTKTDTSILETPQAISVITREEIRDRGVNGIDEALAYTAGVMAAGYGNDPRTDWLLVRGFKPTRFLDGLALPTGSYATESRFEPYGLERVEVLKGPSSGLYGQVPPGGMVNMISKRPTDEPLHEIEVQVGTYGQKQIGLDLGGPVNDDKTALYRLTAQVRDSNAQVDQVKDKRYFIAPSITLRPSADTDITFLARFQKADTNGIGAASFLPASGTRDANPYGQISQHINTGEPGYDYYRKDMSSIGYTLEHRFNDTLSFRQNLRYSQINLDHSAVYGCGLAADQRTLNRCLFPVSEKSSGVTLDNQLEAKLVTGAVSHTVLVGADYSDQKDDYSSAFASTAFGGVPTLDIFNPVYGATVVTPAVSNHTVSKQRQFGLYLQDQMKLDQWVLTASAREDWVRSTTDNILTPASSTAQSDQAFSGRVGLNYVFASGISPYIAYSRSFQANAGVDYLNSALKPTTANQTEVGVKYQPPGSTDLITLAMYELKQNNTVTSDPLFRQRQLGATRVRGVELEGKTSPLPGLRLSASYAYTNSRILASANPTEVDRPIPLVPKQQATVGADYVIQSGALARLGFGGTARYVGNHVGYNKLDSSETAGYLLFDASMRYTIERWTLQLNVMNLFDKRYVASCDDLNSCYYGNARTANLTARYEW</sequence>
<keyword evidence="9" id="KW-0406">Ion transport</keyword>
<evidence type="ECO:0000256" key="3">
    <source>
        <dbReference type="ARBA" id="ARBA00022448"/>
    </source>
</evidence>
<dbReference type="Pfam" id="PF00593">
    <property type="entry name" value="TonB_dep_Rec_b-barrel"/>
    <property type="match status" value="1"/>
</dbReference>
<dbReference type="InterPro" id="IPR010105">
    <property type="entry name" value="TonB_sidphr_rcpt"/>
</dbReference>
<reference evidence="17 18" key="1">
    <citation type="journal article" date="2024" name="Chem. Sci.">
        <title>Discovery of megapolipeptins by genome mining of a Burkholderiales bacteria collection.</title>
        <authorList>
            <person name="Paulo B.S."/>
            <person name="Recchia M.J.J."/>
            <person name="Lee S."/>
            <person name="Fergusson C.H."/>
            <person name="Romanowski S.B."/>
            <person name="Hernandez A."/>
            <person name="Krull N."/>
            <person name="Liu D.Y."/>
            <person name="Cavanagh H."/>
            <person name="Bos A."/>
            <person name="Gray C.A."/>
            <person name="Murphy B.T."/>
            <person name="Linington R.G."/>
            <person name="Eustaquio A.S."/>
        </authorList>
    </citation>
    <scope>NUCLEOTIDE SEQUENCE [LARGE SCALE GENOMIC DNA]</scope>
    <source>
        <strain evidence="17 18">RL21-008-BIB-A</strain>
    </source>
</reference>
<keyword evidence="6 14" id="KW-0812">Transmembrane</keyword>
<protein>
    <submittedName>
        <fullName evidence="17">TonB-dependent siderophore receptor</fullName>
    </submittedName>
</protein>
<comment type="subcellular location">
    <subcellularLocation>
        <location evidence="1 14">Cell outer membrane</location>
        <topology evidence="1 14">Multi-pass membrane protein</topology>
    </subcellularLocation>
</comment>
<evidence type="ECO:0000313" key="17">
    <source>
        <dbReference type="EMBL" id="MFL9926415.1"/>
    </source>
</evidence>
<evidence type="ECO:0000256" key="7">
    <source>
        <dbReference type="ARBA" id="ARBA00022729"/>
    </source>
</evidence>
<keyword evidence="8" id="KW-0408">Iron</keyword>
<dbReference type="NCBIfam" id="TIGR01783">
    <property type="entry name" value="TonB-siderophor"/>
    <property type="match status" value="1"/>
</dbReference>
<dbReference type="CDD" id="cd01347">
    <property type="entry name" value="ligand_gated_channel"/>
    <property type="match status" value="1"/>
</dbReference>